<evidence type="ECO:0000313" key="1">
    <source>
        <dbReference type="EMBL" id="MCG7277317.1"/>
    </source>
</evidence>
<evidence type="ECO:0000313" key="2">
    <source>
        <dbReference type="Proteomes" id="UP001521911"/>
    </source>
</evidence>
<comment type="caution">
    <text evidence="1">The sequence shown here is derived from an EMBL/GenBank/DDBJ whole genome shotgun (WGS) entry which is preliminary data.</text>
</comment>
<proteinExistence type="predicted"/>
<dbReference type="EMBL" id="JAKRDF010000027">
    <property type="protein sequence ID" value="MCG7277317.1"/>
    <property type="molecule type" value="Genomic_DNA"/>
</dbReference>
<dbReference type="Pfam" id="PF13450">
    <property type="entry name" value="NAD_binding_8"/>
    <property type="match status" value="1"/>
</dbReference>
<organism evidence="1 2">
    <name type="scientific">Corynebacterium singulare</name>
    <dbReference type="NCBI Taxonomy" id="161899"/>
    <lineage>
        <taxon>Bacteria</taxon>
        <taxon>Bacillati</taxon>
        <taxon>Actinomycetota</taxon>
        <taxon>Actinomycetes</taxon>
        <taxon>Mycobacteriales</taxon>
        <taxon>Corynebacteriaceae</taxon>
        <taxon>Corynebacterium</taxon>
    </lineage>
</organism>
<accession>A0ABS9PX57</accession>
<dbReference type="Proteomes" id="UP001521911">
    <property type="component" value="Unassembled WGS sequence"/>
</dbReference>
<dbReference type="InterPro" id="IPR036188">
    <property type="entry name" value="FAD/NAD-bd_sf"/>
</dbReference>
<dbReference type="PANTHER" id="PTHR10668">
    <property type="entry name" value="PHYTOENE DEHYDROGENASE"/>
    <property type="match status" value="1"/>
</dbReference>
<dbReference type="SUPFAM" id="SSF51905">
    <property type="entry name" value="FAD/NAD(P)-binding domain"/>
    <property type="match status" value="1"/>
</dbReference>
<dbReference type="PANTHER" id="PTHR10668:SF105">
    <property type="entry name" value="DEHYDROGENASE-RELATED"/>
    <property type="match status" value="1"/>
</dbReference>
<gene>
    <name evidence="1" type="ORF">MHK08_12725</name>
</gene>
<reference evidence="1 2" key="1">
    <citation type="submission" date="2022-02" db="EMBL/GenBank/DDBJ databases">
        <title>Uncovering new skin microbiome diversity through culturing and metagenomics.</title>
        <authorList>
            <person name="Conlan S."/>
            <person name="Deming C."/>
            <person name="Nisc Comparative Sequencing Program N."/>
            <person name="Segre J.A."/>
        </authorList>
    </citation>
    <scope>NUCLEOTIDE SEQUENCE [LARGE SCALE GENOMIC DNA]</scope>
    <source>
        <strain evidence="1 2">ACRQV</strain>
    </source>
</reference>
<name>A0ABS9PX57_9CORY</name>
<sequence>MTNAVIVGAGPNGLAAALFLADHDIEVTILEANSSIGGSARSGEYTLPGLTHDHCSAFHPFGVGSSFWKEVELEKYGLEWAWSEVDCAHPLDDGRAGILYRSLDKTVEHLGVDGDIWRKIVGSNVRNFDLLTEDIFRPLLHIPQHPVTLAKFAPYASLPASTLMRMFKTEAGKALFGGIAAHAFTSLDRPLTASLGIMLAAAAHQWGWPVAKGGSGAIVAALEKALTQKNVTIHTNSPVISKRDIPTADLVLLDLSPQQILSLYGDEMPSRIKKQYSNFRSGSSAFKVDYAISGDIPWKNSHCRRAGTVHLGGNAKETLLSESLRAKGKMPSRPFVLVGQQYMADPARSNGNLNPIYAYAHVPKGYSGDATGLVTEQIERFAPGFRDQIVMSKSINPQQMESSNRNFHNGDIIGGENDGLQLVFRPRMTTNPYWIGVQGVYICSHSSPPGAGVHGLCGKNAATAAFRDLQKKDPLKQITLCSA</sequence>
<dbReference type="Gene3D" id="3.50.50.60">
    <property type="entry name" value="FAD/NAD(P)-binding domain"/>
    <property type="match status" value="1"/>
</dbReference>
<protein>
    <submittedName>
        <fullName evidence="1">NAD(P)/FAD-dependent oxidoreductase</fullName>
    </submittedName>
</protein>
<keyword evidence="2" id="KW-1185">Reference proteome</keyword>
<dbReference type="RefSeq" id="WP_239181298.1">
    <property type="nucleotide sequence ID" value="NZ_JAKRDF010000027.1"/>
</dbReference>